<name>A0ABS4VGD9_9ACTN</name>
<protein>
    <recommendedName>
        <fullName evidence="5">Secreted protein</fullName>
    </recommendedName>
</protein>
<organism evidence="3 4">
    <name type="scientific">Streptomyces clavifer</name>
    <dbReference type="NCBI Taxonomy" id="68188"/>
    <lineage>
        <taxon>Bacteria</taxon>
        <taxon>Bacillati</taxon>
        <taxon>Actinomycetota</taxon>
        <taxon>Actinomycetes</taxon>
        <taxon>Kitasatosporales</taxon>
        <taxon>Streptomycetaceae</taxon>
        <taxon>Streptomyces</taxon>
    </lineage>
</organism>
<keyword evidence="4" id="KW-1185">Reference proteome</keyword>
<proteinExistence type="predicted"/>
<feature type="region of interest" description="Disordered" evidence="1">
    <location>
        <begin position="246"/>
        <end position="267"/>
    </location>
</feature>
<feature type="region of interest" description="Disordered" evidence="1">
    <location>
        <begin position="33"/>
        <end position="62"/>
    </location>
</feature>
<evidence type="ECO:0008006" key="5">
    <source>
        <dbReference type="Google" id="ProtNLM"/>
    </source>
</evidence>
<evidence type="ECO:0000256" key="1">
    <source>
        <dbReference type="SAM" id="MobiDB-lite"/>
    </source>
</evidence>
<feature type="region of interest" description="Disordered" evidence="1">
    <location>
        <begin position="297"/>
        <end position="320"/>
    </location>
</feature>
<accession>A0ABS4VGD9</accession>
<dbReference type="RefSeq" id="WP_056795211.1">
    <property type="nucleotide sequence ID" value="NZ_BMWJ01000005.1"/>
</dbReference>
<reference evidence="3 4" key="1">
    <citation type="submission" date="2021-03" db="EMBL/GenBank/DDBJ databases">
        <title>Sequencing the genomes of 1000 actinobacteria strains.</title>
        <authorList>
            <person name="Klenk H.-P."/>
        </authorList>
    </citation>
    <scope>NUCLEOTIDE SEQUENCE [LARGE SCALE GENOMIC DNA]</scope>
    <source>
        <strain evidence="3 4">DSM 40843</strain>
    </source>
</reference>
<feature type="signal peptide" evidence="2">
    <location>
        <begin position="1"/>
        <end position="23"/>
    </location>
</feature>
<evidence type="ECO:0000256" key="2">
    <source>
        <dbReference type="SAM" id="SignalP"/>
    </source>
</evidence>
<comment type="caution">
    <text evidence="3">The sequence shown here is derived from an EMBL/GenBank/DDBJ whole genome shotgun (WGS) entry which is preliminary data.</text>
</comment>
<dbReference type="EMBL" id="JAGINS010000001">
    <property type="protein sequence ID" value="MBP2362927.1"/>
    <property type="molecule type" value="Genomic_DNA"/>
</dbReference>
<sequence>MNTAGKITSFTAALAASFGAAYGLGSAVGPMGGTGPVPRAGHTDSAERQGEEGGGDHAESVAGGLQVSEGGYTLDLLTPRLKAARAGELRFAVRDGSGRPVTSYQREHGKELHLILASRDLATYRHLHPARAADGTWSTPVSLPAAGDYRLFADFTPGTGNAPDLTLGADLAVAGTYEPAELPEPARTATVDGYTVTLNGNLRPGAAADLTFHVSRGGRPVTDLRPYLGAYGHLVALRAGDLAHLHVHPDGEPGDGSTEPGPGVSFSATAPSSAAYRLFLDFEHDGTVRTAAFTVRAGASPAAPQQAESTYGHGEGGHGH</sequence>
<feature type="chain" id="PRO_5045443481" description="Secreted protein" evidence="2">
    <location>
        <begin position="24"/>
        <end position="320"/>
    </location>
</feature>
<evidence type="ECO:0000313" key="3">
    <source>
        <dbReference type="EMBL" id="MBP2362927.1"/>
    </source>
</evidence>
<dbReference type="Proteomes" id="UP001519311">
    <property type="component" value="Unassembled WGS sequence"/>
</dbReference>
<evidence type="ECO:0000313" key="4">
    <source>
        <dbReference type="Proteomes" id="UP001519311"/>
    </source>
</evidence>
<feature type="compositionally biased region" description="Basic and acidic residues" evidence="1">
    <location>
        <begin position="41"/>
        <end position="59"/>
    </location>
</feature>
<keyword evidence="2" id="KW-0732">Signal</keyword>
<gene>
    <name evidence="3" type="ORF">JOF59_005327</name>
</gene>